<evidence type="ECO:0000313" key="1">
    <source>
        <dbReference type="EMBL" id="SNR15860.1"/>
    </source>
</evidence>
<accession>A0A238UBR6</accession>
<gene>
    <name evidence="1" type="primary">ycgL</name>
    <name evidence="1" type="ORF">TJEJU_2168</name>
</gene>
<dbReference type="KEGG" id="tje:TJEJU_2168"/>
<evidence type="ECO:0008006" key="3">
    <source>
        <dbReference type="Google" id="ProtNLM"/>
    </source>
</evidence>
<protein>
    <recommendedName>
        <fullName evidence="3">Nucleotidyltransferase</fullName>
    </recommendedName>
</protein>
<dbReference type="PANTHER" id="PTHR34817:SF2">
    <property type="entry name" value="NUCLEOTIDYLTRANSFERASE"/>
    <property type="match status" value="1"/>
</dbReference>
<dbReference type="Pfam" id="PF10127">
    <property type="entry name" value="RlaP"/>
    <property type="match status" value="1"/>
</dbReference>
<evidence type="ECO:0000313" key="2">
    <source>
        <dbReference type="Proteomes" id="UP000215214"/>
    </source>
</evidence>
<sequence>MEKRILEHLAALEKEKNIEILFAVESGSRAWGFASPDSDYDIRFVYKHSKDWYLNLWETKDTIEFMTEDDLDGSGWDIRKALRLLAKSNASFTGWLFSPVIYRANTAFLEELKILASENFNPIAGFHHFHAMNKGFEETLGTDKMTLKSFFYTIRTALCANWIAKKHTIPPVYFRELYELIDTSFHAKIDAVIQLKSERIEKSSDPVSDELIRLVRDVINENNELKNSLPSGKANQEAFNTFFLKYLDL</sequence>
<reference evidence="1 2" key="1">
    <citation type="submission" date="2017-07" db="EMBL/GenBank/DDBJ databases">
        <authorList>
            <person name="Sun Z.S."/>
            <person name="Albrecht U."/>
            <person name="Echele G."/>
            <person name="Lee C.C."/>
        </authorList>
    </citation>
    <scope>NUCLEOTIDE SEQUENCE [LARGE SCALE GENOMIC DNA]</scope>
    <source>
        <strain evidence="2">type strain: KCTC 22618</strain>
    </source>
</reference>
<dbReference type="Proteomes" id="UP000215214">
    <property type="component" value="Chromosome TJEJU"/>
</dbReference>
<dbReference type="PANTHER" id="PTHR34817">
    <property type="entry name" value="NUCLEOTIDYLTRANSFERASE"/>
    <property type="match status" value="1"/>
</dbReference>
<keyword evidence="2" id="KW-1185">Reference proteome</keyword>
<proteinExistence type="predicted"/>
<organism evidence="1 2">
    <name type="scientific">Tenacibaculum jejuense</name>
    <dbReference type="NCBI Taxonomy" id="584609"/>
    <lineage>
        <taxon>Bacteria</taxon>
        <taxon>Pseudomonadati</taxon>
        <taxon>Bacteroidota</taxon>
        <taxon>Flavobacteriia</taxon>
        <taxon>Flavobacteriales</taxon>
        <taxon>Flavobacteriaceae</taxon>
        <taxon>Tenacibaculum</taxon>
    </lineage>
</organism>
<dbReference type="InterPro" id="IPR018775">
    <property type="entry name" value="RlaP"/>
</dbReference>
<name>A0A238UBR6_9FLAO</name>
<dbReference type="SUPFAM" id="SSF81301">
    <property type="entry name" value="Nucleotidyltransferase"/>
    <property type="match status" value="1"/>
</dbReference>
<dbReference type="RefSeq" id="WP_095071964.1">
    <property type="nucleotide sequence ID" value="NZ_LT899436.1"/>
</dbReference>
<dbReference type="InterPro" id="IPR043519">
    <property type="entry name" value="NT_sf"/>
</dbReference>
<dbReference type="OrthoDB" id="9796845at2"/>
<dbReference type="EMBL" id="LT899436">
    <property type="protein sequence ID" value="SNR15860.1"/>
    <property type="molecule type" value="Genomic_DNA"/>
</dbReference>
<dbReference type="AlphaFoldDB" id="A0A238UBR6"/>